<gene>
    <name evidence="6" type="ORF">P154DRAFT_519614</name>
</gene>
<dbReference type="AlphaFoldDB" id="A0A6A5WR70"/>
<dbReference type="Pfam" id="PF13520">
    <property type="entry name" value="AA_permease_2"/>
    <property type="match status" value="1"/>
</dbReference>
<evidence type="ECO:0000256" key="3">
    <source>
        <dbReference type="ARBA" id="ARBA00022989"/>
    </source>
</evidence>
<dbReference type="OrthoDB" id="5982228at2759"/>
<evidence type="ECO:0000256" key="5">
    <source>
        <dbReference type="SAM" id="Phobius"/>
    </source>
</evidence>
<keyword evidence="7" id="KW-1185">Reference proteome</keyword>
<feature type="transmembrane region" description="Helical" evidence="5">
    <location>
        <begin position="442"/>
        <end position="465"/>
    </location>
</feature>
<organism evidence="6 7">
    <name type="scientific">Amniculicola lignicola CBS 123094</name>
    <dbReference type="NCBI Taxonomy" id="1392246"/>
    <lineage>
        <taxon>Eukaryota</taxon>
        <taxon>Fungi</taxon>
        <taxon>Dikarya</taxon>
        <taxon>Ascomycota</taxon>
        <taxon>Pezizomycotina</taxon>
        <taxon>Dothideomycetes</taxon>
        <taxon>Pleosporomycetidae</taxon>
        <taxon>Pleosporales</taxon>
        <taxon>Amniculicolaceae</taxon>
        <taxon>Amniculicola</taxon>
    </lineage>
</organism>
<feature type="transmembrane region" description="Helical" evidence="5">
    <location>
        <begin position="134"/>
        <end position="155"/>
    </location>
</feature>
<reference evidence="6" key="1">
    <citation type="journal article" date="2020" name="Stud. Mycol.">
        <title>101 Dothideomycetes genomes: a test case for predicting lifestyles and emergence of pathogens.</title>
        <authorList>
            <person name="Haridas S."/>
            <person name="Albert R."/>
            <person name="Binder M."/>
            <person name="Bloem J."/>
            <person name="Labutti K."/>
            <person name="Salamov A."/>
            <person name="Andreopoulos B."/>
            <person name="Baker S."/>
            <person name="Barry K."/>
            <person name="Bills G."/>
            <person name="Bluhm B."/>
            <person name="Cannon C."/>
            <person name="Castanera R."/>
            <person name="Culley D."/>
            <person name="Daum C."/>
            <person name="Ezra D."/>
            <person name="Gonzalez J."/>
            <person name="Henrissat B."/>
            <person name="Kuo A."/>
            <person name="Liang C."/>
            <person name="Lipzen A."/>
            <person name="Lutzoni F."/>
            <person name="Magnuson J."/>
            <person name="Mondo S."/>
            <person name="Nolan M."/>
            <person name="Ohm R."/>
            <person name="Pangilinan J."/>
            <person name="Park H.-J."/>
            <person name="Ramirez L."/>
            <person name="Alfaro M."/>
            <person name="Sun H."/>
            <person name="Tritt A."/>
            <person name="Yoshinaga Y."/>
            <person name="Zwiers L.-H."/>
            <person name="Turgeon B."/>
            <person name="Goodwin S."/>
            <person name="Spatafora J."/>
            <person name="Crous P."/>
            <person name="Grigoriev I."/>
        </authorList>
    </citation>
    <scope>NUCLEOTIDE SEQUENCE</scope>
    <source>
        <strain evidence="6">CBS 123094</strain>
    </source>
</reference>
<comment type="subcellular location">
    <subcellularLocation>
        <location evidence="1">Membrane</location>
        <topology evidence="1">Multi-pass membrane protein</topology>
    </subcellularLocation>
</comment>
<dbReference type="EMBL" id="ML977569">
    <property type="protein sequence ID" value="KAF2004027.1"/>
    <property type="molecule type" value="Genomic_DNA"/>
</dbReference>
<feature type="transmembrane region" description="Helical" evidence="5">
    <location>
        <begin position="206"/>
        <end position="226"/>
    </location>
</feature>
<evidence type="ECO:0000256" key="1">
    <source>
        <dbReference type="ARBA" id="ARBA00004141"/>
    </source>
</evidence>
<feature type="transmembrane region" description="Helical" evidence="5">
    <location>
        <begin position="519"/>
        <end position="543"/>
    </location>
</feature>
<feature type="transmembrane region" description="Helical" evidence="5">
    <location>
        <begin position="284"/>
        <end position="309"/>
    </location>
</feature>
<name>A0A6A5WR70_9PLEO</name>
<feature type="transmembrane region" description="Helical" evidence="5">
    <location>
        <begin position="74"/>
        <end position="97"/>
    </location>
</feature>
<dbReference type="Proteomes" id="UP000799779">
    <property type="component" value="Unassembled WGS sequence"/>
</dbReference>
<evidence type="ECO:0000256" key="2">
    <source>
        <dbReference type="ARBA" id="ARBA00022692"/>
    </source>
</evidence>
<dbReference type="PIRSF" id="PIRSF006060">
    <property type="entry name" value="AA_transporter"/>
    <property type="match status" value="1"/>
</dbReference>
<feature type="transmembrane region" description="Helical" evidence="5">
    <location>
        <begin position="175"/>
        <end position="194"/>
    </location>
</feature>
<keyword evidence="4 5" id="KW-0472">Membrane</keyword>
<feature type="transmembrane region" description="Helical" evidence="5">
    <location>
        <begin position="43"/>
        <end position="62"/>
    </location>
</feature>
<keyword evidence="2 5" id="KW-0812">Transmembrane</keyword>
<dbReference type="InterPro" id="IPR002293">
    <property type="entry name" value="AA/rel_permease1"/>
</dbReference>
<dbReference type="InterPro" id="IPR050598">
    <property type="entry name" value="AminoAcid_Transporter"/>
</dbReference>
<dbReference type="PANTHER" id="PTHR11785:SF353">
    <property type="entry name" value="METHIONINE TRANSPORTER (EUROFUNG)"/>
    <property type="match status" value="1"/>
</dbReference>
<feature type="transmembrane region" description="Helical" evidence="5">
    <location>
        <begin position="477"/>
        <end position="499"/>
    </location>
</feature>
<proteinExistence type="predicted"/>
<dbReference type="GO" id="GO:0015179">
    <property type="term" value="F:L-amino acid transmembrane transporter activity"/>
    <property type="evidence" value="ECO:0007669"/>
    <property type="project" value="TreeGrafter"/>
</dbReference>
<dbReference type="GO" id="GO:0016020">
    <property type="term" value="C:membrane"/>
    <property type="evidence" value="ECO:0007669"/>
    <property type="project" value="UniProtKB-SubCell"/>
</dbReference>
<sequence>MAKVDEEDVQSCRSLDLGEEDNKYLAALGSKDKVATRHTRHPLGLFSVVAFIVQRVIGTGLFRSPWTVIHGTQSVGMSLVFWAIGALSLLAGTLLYIEFGLTVPRHRIDGRMQSVFRNGGDLNYVAYLVQHPKFLIICVYGLNYIVLASSAANALSFGDYTMFSTDMNTKTKDNIARVLAIIAVTFACAIHAFTRRGGIILNNVLASVKVLIVLTFPIMAICALAGVKDTNNAKSNLNPSTSFDGIHSTMYGYSNAFISVLYAYQGINQANYIISEIDRPRRTFVKGITIAASIVVTLYILTNISYMIVVSRKDQLESPDGIGIALLFLEKMLGAKHGARALAGFTAVSSLGNIIGMTFTSARVKQEVAKEGVIPFAKFFGENRSIFRKKRSTHPDGSTEIEDDHEPTPLGALFLHWCFAMILILATWKAKPSTAYKILVNAWTYSIESFFGCLLGLGMLRLRLFTGWKSVSSMPHWLSISAASVFFLANAFPLVTIWIPPSKNAPESVRQLIPNYPWYMTGLLGWTMLAVGVVYYLGFRFLVPRFGARKGKEFVVDREPVFRTQNGERIQWHEIVIHSWVVKAEPERRSSYVLDDM</sequence>
<evidence type="ECO:0000313" key="7">
    <source>
        <dbReference type="Proteomes" id="UP000799779"/>
    </source>
</evidence>
<accession>A0A6A5WR70</accession>
<keyword evidence="3 5" id="KW-1133">Transmembrane helix</keyword>
<evidence type="ECO:0000256" key="4">
    <source>
        <dbReference type="ARBA" id="ARBA00023136"/>
    </source>
</evidence>
<dbReference type="PANTHER" id="PTHR11785">
    <property type="entry name" value="AMINO ACID TRANSPORTER"/>
    <property type="match status" value="1"/>
</dbReference>
<protein>
    <submittedName>
        <fullName evidence="6">Amino acid transporter</fullName>
    </submittedName>
</protein>
<feature type="transmembrane region" description="Helical" evidence="5">
    <location>
        <begin position="410"/>
        <end position="430"/>
    </location>
</feature>
<evidence type="ECO:0000313" key="6">
    <source>
        <dbReference type="EMBL" id="KAF2004027.1"/>
    </source>
</evidence>
<feature type="transmembrane region" description="Helical" evidence="5">
    <location>
        <begin position="341"/>
        <end position="360"/>
    </location>
</feature>
<dbReference type="Gene3D" id="1.20.1740.10">
    <property type="entry name" value="Amino acid/polyamine transporter I"/>
    <property type="match status" value="1"/>
</dbReference>
<feature type="transmembrane region" description="Helical" evidence="5">
    <location>
        <begin position="246"/>
        <end position="264"/>
    </location>
</feature>